<evidence type="ECO:0000256" key="1">
    <source>
        <dbReference type="SAM" id="Coils"/>
    </source>
</evidence>
<dbReference type="Gene3D" id="3.90.1570.10">
    <property type="entry name" value="tt1808, chain A"/>
    <property type="match status" value="1"/>
</dbReference>
<keyword evidence="1" id="KW-0175">Coiled coil</keyword>
<dbReference type="Pfam" id="PF05685">
    <property type="entry name" value="Uma2"/>
    <property type="match status" value="1"/>
</dbReference>
<dbReference type="GO" id="GO:0004519">
    <property type="term" value="F:endonuclease activity"/>
    <property type="evidence" value="ECO:0007669"/>
    <property type="project" value="UniProtKB-KW"/>
</dbReference>
<dbReference type="InterPro" id="IPR008538">
    <property type="entry name" value="Uma2"/>
</dbReference>
<evidence type="ECO:0000259" key="2">
    <source>
        <dbReference type="Pfam" id="PF05685"/>
    </source>
</evidence>
<name>A0ABS5Y253_9CYAN</name>
<dbReference type="RefSeq" id="WP_215617768.1">
    <property type="nucleotide sequence ID" value="NZ_JADOER010000004.1"/>
</dbReference>
<dbReference type="InterPro" id="IPR012296">
    <property type="entry name" value="Nuclease_put_TT1808"/>
</dbReference>
<protein>
    <submittedName>
        <fullName evidence="3">Uma2 family endonuclease</fullName>
    </submittedName>
</protein>
<organism evidence="3 4">
    <name type="scientific">Leptothoe kymatousa TAU-MAC 1615</name>
    <dbReference type="NCBI Taxonomy" id="2364775"/>
    <lineage>
        <taxon>Bacteria</taxon>
        <taxon>Bacillati</taxon>
        <taxon>Cyanobacteriota</taxon>
        <taxon>Cyanophyceae</taxon>
        <taxon>Nodosilineales</taxon>
        <taxon>Cymatolegaceae</taxon>
        <taxon>Leptothoe</taxon>
        <taxon>Leptothoe kymatousa</taxon>
    </lineage>
</organism>
<accession>A0ABS5Y253</accession>
<feature type="coiled-coil region" evidence="1">
    <location>
        <begin position="203"/>
        <end position="265"/>
    </location>
</feature>
<keyword evidence="3" id="KW-0378">Hydrolase</keyword>
<dbReference type="EMBL" id="JADOER010000004">
    <property type="protein sequence ID" value="MBT9311914.1"/>
    <property type="molecule type" value="Genomic_DNA"/>
</dbReference>
<dbReference type="Proteomes" id="UP001196661">
    <property type="component" value="Unassembled WGS sequence"/>
</dbReference>
<reference evidence="3 4" key="1">
    <citation type="journal article" date="2021" name="Mar. Drugs">
        <title>Genome Reduction and Secondary Metabolism of the Marine Sponge-Associated Cyanobacterium Leptothoe.</title>
        <authorList>
            <person name="Konstantinou D."/>
            <person name="Popin R.V."/>
            <person name="Fewer D.P."/>
            <person name="Sivonen K."/>
            <person name="Gkelis S."/>
        </authorList>
    </citation>
    <scope>NUCLEOTIDE SEQUENCE [LARGE SCALE GENOMIC DNA]</scope>
    <source>
        <strain evidence="3 4">TAU-MAC 1615</strain>
    </source>
</reference>
<keyword evidence="3" id="KW-0540">Nuclease</keyword>
<dbReference type="InterPro" id="IPR011335">
    <property type="entry name" value="Restrct_endonuc-II-like"/>
</dbReference>
<dbReference type="PANTHER" id="PTHR33352">
    <property type="entry name" value="SLR1095 PROTEIN"/>
    <property type="match status" value="1"/>
</dbReference>
<dbReference type="PANTHER" id="PTHR33352:SF3">
    <property type="entry name" value="SLR1612 PROTEIN"/>
    <property type="match status" value="1"/>
</dbReference>
<feature type="domain" description="Putative restriction endonuclease" evidence="2">
    <location>
        <begin position="24"/>
        <end position="160"/>
    </location>
</feature>
<comment type="caution">
    <text evidence="3">The sequence shown here is derived from an EMBL/GenBank/DDBJ whole genome shotgun (WGS) entry which is preliminary data.</text>
</comment>
<dbReference type="Gene3D" id="1.20.5.340">
    <property type="match status" value="1"/>
</dbReference>
<keyword evidence="4" id="KW-1185">Reference proteome</keyword>
<evidence type="ECO:0000313" key="4">
    <source>
        <dbReference type="Proteomes" id="UP001196661"/>
    </source>
</evidence>
<proteinExistence type="predicted"/>
<sequence>MVLHFDPKQCLPSSAELPDSDDTPVDNELQNLIPNLLEAILAMVWPHRLDWFFGVDMGIYYDPAKPAIVPDGFLSLGVERFIGEDGRLSYVFWEEDNIAPTLALEVVSKTYGGEYERKKAIYADLGIRYYAVYLPKPRRKRQPLEVYALIDGSYQRLEGNPVWLPEIGLALGRERGTYLGREREWLYWYAQDGTRLPTPEELAQQAEAKAKQAQTQADQAQAQVEQAQAQVEQAQAQVEQAQAQVEQAQAQADRLAEKLRELGIDPNGV</sequence>
<dbReference type="CDD" id="cd06260">
    <property type="entry name" value="DUF820-like"/>
    <property type="match status" value="1"/>
</dbReference>
<keyword evidence="3" id="KW-0255">Endonuclease</keyword>
<dbReference type="SUPFAM" id="SSF52980">
    <property type="entry name" value="Restriction endonuclease-like"/>
    <property type="match status" value="1"/>
</dbReference>
<gene>
    <name evidence="3" type="ORF">IXB28_06825</name>
</gene>
<evidence type="ECO:0000313" key="3">
    <source>
        <dbReference type="EMBL" id="MBT9311914.1"/>
    </source>
</evidence>